<feature type="region of interest" description="Disordered" evidence="1">
    <location>
        <begin position="1"/>
        <end position="69"/>
    </location>
</feature>
<proteinExistence type="predicted"/>
<evidence type="ECO:0000313" key="3">
    <source>
        <dbReference type="Proteomes" id="UP001314170"/>
    </source>
</evidence>
<reference evidence="2 3" key="1">
    <citation type="submission" date="2024-01" db="EMBL/GenBank/DDBJ databases">
        <authorList>
            <person name="Waweru B."/>
        </authorList>
    </citation>
    <scope>NUCLEOTIDE SEQUENCE [LARGE SCALE GENOMIC DNA]</scope>
</reference>
<comment type="caution">
    <text evidence="2">The sequence shown here is derived from an EMBL/GenBank/DDBJ whole genome shotgun (WGS) entry which is preliminary data.</text>
</comment>
<dbReference type="EMBL" id="CAWUPB010000071">
    <property type="protein sequence ID" value="CAK7323225.1"/>
    <property type="molecule type" value="Genomic_DNA"/>
</dbReference>
<dbReference type="Proteomes" id="UP001314170">
    <property type="component" value="Unassembled WGS sequence"/>
</dbReference>
<accession>A0AAV1QQX1</accession>
<protein>
    <submittedName>
        <fullName evidence="2">Uncharacterized protein</fullName>
    </submittedName>
</protein>
<gene>
    <name evidence="2" type="ORF">DCAF_LOCUS843</name>
</gene>
<name>A0AAV1QQX1_9ROSI</name>
<keyword evidence="3" id="KW-1185">Reference proteome</keyword>
<evidence type="ECO:0000313" key="2">
    <source>
        <dbReference type="EMBL" id="CAK7323225.1"/>
    </source>
</evidence>
<organism evidence="2 3">
    <name type="scientific">Dovyalis caffra</name>
    <dbReference type="NCBI Taxonomy" id="77055"/>
    <lineage>
        <taxon>Eukaryota</taxon>
        <taxon>Viridiplantae</taxon>
        <taxon>Streptophyta</taxon>
        <taxon>Embryophyta</taxon>
        <taxon>Tracheophyta</taxon>
        <taxon>Spermatophyta</taxon>
        <taxon>Magnoliopsida</taxon>
        <taxon>eudicotyledons</taxon>
        <taxon>Gunneridae</taxon>
        <taxon>Pentapetalae</taxon>
        <taxon>rosids</taxon>
        <taxon>fabids</taxon>
        <taxon>Malpighiales</taxon>
        <taxon>Salicaceae</taxon>
        <taxon>Flacourtieae</taxon>
        <taxon>Dovyalis</taxon>
    </lineage>
</organism>
<dbReference type="AlphaFoldDB" id="A0AAV1QQX1"/>
<sequence length="87" mass="9290">MGHGVCNDEGRSSLGHLFRGGGGEAPTPLKPTNSNNNVEPPRVGLLEQVTPTTSEPVEVSTRVPAKPNTTNNYFRVDGRIVATFLCE</sequence>
<feature type="compositionally biased region" description="Basic and acidic residues" evidence="1">
    <location>
        <begin position="1"/>
        <end position="11"/>
    </location>
</feature>
<evidence type="ECO:0000256" key="1">
    <source>
        <dbReference type="SAM" id="MobiDB-lite"/>
    </source>
</evidence>